<proteinExistence type="predicted"/>
<evidence type="ECO:0000313" key="2">
    <source>
        <dbReference type="Proteomes" id="UP001162483"/>
    </source>
</evidence>
<protein>
    <submittedName>
        <fullName evidence="1">Uncharacterized protein</fullName>
    </submittedName>
</protein>
<dbReference type="EMBL" id="CATNWA010020697">
    <property type="protein sequence ID" value="CAI9619535.1"/>
    <property type="molecule type" value="Genomic_DNA"/>
</dbReference>
<name>A0ABN9HCU7_9NEOB</name>
<sequence>MNSTVSHDRVPYDDRCSTVSGGHSGHWIAVLRAPRELAQAGDGEAVY</sequence>
<accession>A0ABN9HCU7</accession>
<keyword evidence="2" id="KW-1185">Reference proteome</keyword>
<organism evidence="1 2">
    <name type="scientific">Staurois parvus</name>
    <dbReference type="NCBI Taxonomy" id="386267"/>
    <lineage>
        <taxon>Eukaryota</taxon>
        <taxon>Metazoa</taxon>
        <taxon>Chordata</taxon>
        <taxon>Craniata</taxon>
        <taxon>Vertebrata</taxon>
        <taxon>Euteleostomi</taxon>
        <taxon>Amphibia</taxon>
        <taxon>Batrachia</taxon>
        <taxon>Anura</taxon>
        <taxon>Neobatrachia</taxon>
        <taxon>Ranoidea</taxon>
        <taxon>Ranidae</taxon>
        <taxon>Staurois</taxon>
    </lineage>
</organism>
<comment type="caution">
    <text evidence="1">The sequence shown here is derived from an EMBL/GenBank/DDBJ whole genome shotgun (WGS) entry which is preliminary data.</text>
</comment>
<reference evidence="1" key="1">
    <citation type="submission" date="2023-05" db="EMBL/GenBank/DDBJ databases">
        <authorList>
            <person name="Stuckert A."/>
        </authorList>
    </citation>
    <scope>NUCLEOTIDE SEQUENCE</scope>
</reference>
<gene>
    <name evidence="1" type="ORF">SPARVUS_LOCUS15848962</name>
</gene>
<evidence type="ECO:0000313" key="1">
    <source>
        <dbReference type="EMBL" id="CAI9619535.1"/>
    </source>
</evidence>
<feature type="non-terminal residue" evidence="1">
    <location>
        <position position="47"/>
    </location>
</feature>
<dbReference type="Proteomes" id="UP001162483">
    <property type="component" value="Unassembled WGS sequence"/>
</dbReference>